<gene>
    <name evidence="1" type="ORF">E6H02_09570</name>
</gene>
<dbReference type="SUPFAM" id="SSF117396">
    <property type="entry name" value="TM1631-like"/>
    <property type="match status" value="1"/>
</dbReference>
<organism evidence="1 2">
    <name type="scientific">Candidatus Segetimicrobium genomatis</name>
    <dbReference type="NCBI Taxonomy" id="2569760"/>
    <lineage>
        <taxon>Bacteria</taxon>
        <taxon>Bacillati</taxon>
        <taxon>Candidatus Sysuimicrobiota</taxon>
        <taxon>Candidatus Sysuimicrobiia</taxon>
        <taxon>Candidatus Sysuimicrobiales</taxon>
        <taxon>Candidatus Segetimicrobiaceae</taxon>
        <taxon>Candidatus Segetimicrobium</taxon>
    </lineage>
</organism>
<dbReference type="Gene3D" id="3.20.20.410">
    <property type="entry name" value="Protein of unknown function UPF0759"/>
    <property type="match status" value="1"/>
</dbReference>
<proteinExistence type="predicted"/>
<dbReference type="Proteomes" id="UP000320393">
    <property type="component" value="Unassembled WGS sequence"/>
</dbReference>
<dbReference type="Pfam" id="PF01904">
    <property type="entry name" value="DUF72"/>
    <property type="match status" value="1"/>
</dbReference>
<dbReference type="InterPro" id="IPR036520">
    <property type="entry name" value="UPF0759_sf"/>
</dbReference>
<dbReference type="PANTHER" id="PTHR30348:SF4">
    <property type="entry name" value="DUF72 DOMAIN-CONTAINING PROTEIN"/>
    <property type="match status" value="1"/>
</dbReference>
<protein>
    <submittedName>
        <fullName evidence="1">DUF72 domain-containing protein</fullName>
    </submittedName>
</protein>
<evidence type="ECO:0000313" key="1">
    <source>
        <dbReference type="EMBL" id="TMJ08808.1"/>
    </source>
</evidence>
<comment type="caution">
    <text evidence="1">The sequence shown here is derived from an EMBL/GenBank/DDBJ whole genome shotgun (WGS) entry which is preliminary data.</text>
</comment>
<dbReference type="PANTHER" id="PTHR30348">
    <property type="entry name" value="UNCHARACTERIZED PROTEIN YECE"/>
    <property type="match status" value="1"/>
</dbReference>
<dbReference type="AlphaFoldDB" id="A0A537LLB2"/>
<name>A0A537LLB2_9BACT</name>
<accession>A0A537LLB2</accession>
<evidence type="ECO:0000313" key="2">
    <source>
        <dbReference type="Proteomes" id="UP000320393"/>
    </source>
</evidence>
<dbReference type="EMBL" id="VBAM01000377">
    <property type="protein sequence ID" value="TMJ08808.1"/>
    <property type="molecule type" value="Genomic_DNA"/>
</dbReference>
<reference evidence="1 2" key="1">
    <citation type="journal article" date="2019" name="Nat. Microbiol.">
        <title>Mediterranean grassland soil C-N compound turnover is dependent on rainfall and depth, and is mediated by genomically divergent microorganisms.</title>
        <authorList>
            <person name="Diamond S."/>
            <person name="Andeer P.F."/>
            <person name="Li Z."/>
            <person name="Crits-Christoph A."/>
            <person name="Burstein D."/>
            <person name="Anantharaman K."/>
            <person name="Lane K.R."/>
            <person name="Thomas B.C."/>
            <person name="Pan C."/>
            <person name="Northen T.R."/>
            <person name="Banfield J.F."/>
        </authorList>
    </citation>
    <scope>NUCLEOTIDE SEQUENCE [LARGE SCALE GENOMIC DNA]</scope>
    <source>
        <strain evidence="1">NP_5</strain>
    </source>
</reference>
<dbReference type="InterPro" id="IPR002763">
    <property type="entry name" value="DUF72"/>
</dbReference>
<sequence length="235" mass="27174">MSGGPVLAGTSGFAFAEWKGGFYPEDLKADRLLAFYGERLPTVEINVSFYRMPTTKMLEDWKAQTPPPFRFAIKAHRRITHIKRLHDVDDEVRWLSERVAELGERLGPVLFQLPPSLKADSALLENFLATLRPLPYVAMEFRHQTWHQDATYDLLRRYRVALCIAEDETSCEPLVHTAPFGYYRLHRLRYTEAQLEGWADHLRSAQVRPAFCYFTHETGPEAVGYALRLMDLMRA</sequence>